<dbReference type="RefSeq" id="WP_132252851.1">
    <property type="nucleotide sequence ID" value="NZ_SMAL01000007.1"/>
</dbReference>
<evidence type="ECO:0000256" key="1">
    <source>
        <dbReference type="SAM" id="Phobius"/>
    </source>
</evidence>
<evidence type="ECO:0000313" key="2">
    <source>
        <dbReference type="EMBL" id="TCT13990.1"/>
    </source>
</evidence>
<protein>
    <submittedName>
        <fullName evidence="2">Uncharacterized protein</fullName>
    </submittedName>
</protein>
<name>A0A4R3MM27_9FIRM</name>
<gene>
    <name evidence="2" type="ORF">EDC18_10759</name>
</gene>
<dbReference type="AlphaFoldDB" id="A0A4R3MM27"/>
<comment type="caution">
    <text evidence="2">The sequence shown here is derived from an EMBL/GenBank/DDBJ whole genome shotgun (WGS) entry which is preliminary data.</text>
</comment>
<keyword evidence="1" id="KW-1133">Transmembrane helix</keyword>
<accession>A0A4R3MM27</accession>
<keyword evidence="1" id="KW-0812">Transmembrane</keyword>
<dbReference type="OrthoDB" id="1828236at2"/>
<organism evidence="2 3">
    <name type="scientific">Natranaerovirga pectinivora</name>
    <dbReference type="NCBI Taxonomy" id="682400"/>
    <lineage>
        <taxon>Bacteria</taxon>
        <taxon>Bacillati</taxon>
        <taxon>Bacillota</taxon>
        <taxon>Clostridia</taxon>
        <taxon>Lachnospirales</taxon>
        <taxon>Natranaerovirgaceae</taxon>
        <taxon>Natranaerovirga</taxon>
    </lineage>
</organism>
<dbReference type="EMBL" id="SMAL01000007">
    <property type="protein sequence ID" value="TCT13990.1"/>
    <property type="molecule type" value="Genomic_DNA"/>
</dbReference>
<evidence type="ECO:0000313" key="3">
    <source>
        <dbReference type="Proteomes" id="UP000294902"/>
    </source>
</evidence>
<dbReference type="Proteomes" id="UP000294902">
    <property type="component" value="Unassembled WGS sequence"/>
</dbReference>
<feature type="transmembrane region" description="Helical" evidence="1">
    <location>
        <begin position="6"/>
        <end position="25"/>
    </location>
</feature>
<sequence length="127" mass="14410">MTFFQVTLIIIAVLLGIMGILYLVGRKMQSKMDEQKSLIDQHKTVTSILIIDKKKLKAKDANLPKNIHDQIPKYLRFRKLPMVKAKIGPKITTLLCDDKVFNDLPVKKMVKVELAGVYIVGFKGAKK</sequence>
<proteinExistence type="predicted"/>
<reference evidence="2 3" key="1">
    <citation type="submission" date="2019-03" db="EMBL/GenBank/DDBJ databases">
        <title>Genomic Encyclopedia of Type Strains, Phase IV (KMG-IV): sequencing the most valuable type-strain genomes for metagenomic binning, comparative biology and taxonomic classification.</title>
        <authorList>
            <person name="Goeker M."/>
        </authorList>
    </citation>
    <scope>NUCLEOTIDE SEQUENCE [LARGE SCALE GENOMIC DNA]</scope>
    <source>
        <strain evidence="2 3">DSM 24629</strain>
    </source>
</reference>
<keyword evidence="1" id="KW-0472">Membrane</keyword>
<keyword evidence="3" id="KW-1185">Reference proteome</keyword>